<dbReference type="AlphaFoldDB" id="A0A1T5FM15"/>
<dbReference type="SUPFAM" id="SSF50249">
    <property type="entry name" value="Nucleic acid-binding proteins"/>
    <property type="match status" value="1"/>
</dbReference>
<evidence type="ECO:0000313" key="3">
    <source>
        <dbReference type="EMBL" id="SKB97122.1"/>
    </source>
</evidence>
<dbReference type="Pfam" id="PF12172">
    <property type="entry name" value="zf-ChsH2"/>
    <property type="match status" value="1"/>
</dbReference>
<dbReference type="Pfam" id="PF01796">
    <property type="entry name" value="OB_ChsH2_C"/>
    <property type="match status" value="1"/>
</dbReference>
<dbReference type="PANTHER" id="PTHR34075:SF5">
    <property type="entry name" value="BLR3430 PROTEIN"/>
    <property type="match status" value="1"/>
</dbReference>
<keyword evidence="4" id="KW-1185">Reference proteome</keyword>
<proteinExistence type="predicted"/>
<evidence type="ECO:0008006" key="5">
    <source>
        <dbReference type="Google" id="ProtNLM"/>
    </source>
</evidence>
<evidence type="ECO:0000259" key="2">
    <source>
        <dbReference type="Pfam" id="PF12172"/>
    </source>
</evidence>
<dbReference type="InterPro" id="IPR022002">
    <property type="entry name" value="ChsH2_Znr"/>
</dbReference>
<organism evidence="3 4">
    <name type="scientific">Sphingopyxis flava</name>
    <dbReference type="NCBI Taxonomy" id="1507287"/>
    <lineage>
        <taxon>Bacteria</taxon>
        <taxon>Pseudomonadati</taxon>
        <taxon>Pseudomonadota</taxon>
        <taxon>Alphaproteobacteria</taxon>
        <taxon>Sphingomonadales</taxon>
        <taxon>Sphingomonadaceae</taxon>
        <taxon>Sphingopyxis</taxon>
    </lineage>
</organism>
<name>A0A1T5FM15_9SPHN</name>
<dbReference type="RefSeq" id="WP_176141680.1">
    <property type="nucleotide sequence ID" value="NZ_FUYP01000039.1"/>
</dbReference>
<evidence type="ECO:0000259" key="1">
    <source>
        <dbReference type="Pfam" id="PF01796"/>
    </source>
</evidence>
<sequence length="136" mass="15807">MAPSRPLPQLTVVNAPFWAGCREHRLRLPRCRDCGLVWFPIYERCTRCTSTNLEWIDASGRGVLWGWIEMHKGYIPWFADKLPYNVALIRLDEGPMIYSNIIDARFEDLRADLPVEVVFDDIDDTISLPQFRILPS</sequence>
<dbReference type="InterPro" id="IPR052513">
    <property type="entry name" value="Thioester_dehydratase-like"/>
</dbReference>
<dbReference type="PROSITE" id="PS51257">
    <property type="entry name" value="PROKAR_LIPOPROTEIN"/>
    <property type="match status" value="1"/>
</dbReference>
<accession>A0A1T5FM15</accession>
<dbReference type="InterPro" id="IPR002878">
    <property type="entry name" value="ChsH2_C"/>
</dbReference>
<reference evidence="4" key="1">
    <citation type="submission" date="2017-02" db="EMBL/GenBank/DDBJ databases">
        <authorList>
            <person name="Varghese N."/>
            <person name="Submissions S."/>
        </authorList>
    </citation>
    <scope>NUCLEOTIDE SEQUENCE [LARGE SCALE GENOMIC DNA]</scope>
    <source>
        <strain evidence="4">R11H</strain>
    </source>
</reference>
<evidence type="ECO:0000313" key="4">
    <source>
        <dbReference type="Proteomes" id="UP000190044"/>
    </source>
</evidence>
<feature type="domain" description="ChsH2 C-terminal OB-fold" evidence="1">
    <location>
        <begin position="55"/>
        <end position="120"/>
    </location>
</feature>
<dbReference type="Gene3D" id="6.10.30.10">
    <property type="match status" value="1"/>
</dbReference>
<gene>
    <name evidence="3" type="ORF">SAMN06295937_10396</name>
</gene>
<dbReference type="PANTHER" id="PTHR34075">
    <property type="entry name" value="BLR3430 PROTEIN"/>
    <property type="match status" value="1"/>
</dbReference>
<feature type="domain" description="ChsH2 rubredoxin-like zinc ribbon" evidence="2">
    <location>
        <begin position="18"/>
        <end position="54"/>
    </location>
</feature>
<dbReference type="Proteomes" id="UP000190044">
    <property type="component" value="Unassembled WGS sequence"/>
</dbReference>
<protein>
    <recommendedName>
        <fullName evidence="5">DUF35 domain-containing protein</fullName>
    </recommendedName>
</protein>
<dbReference type="InterPro" id="IPR012340">
    <property type="entry name" value="NA-bd_OB-fold"/>
</dbReference>
<dbReference type="EMBL" id="FUYP01000039">
    <property type="protein sequence ID" value="SKB97122.1"/>
    <property type="molecule type" value="Genomic_DNA"/>
</dbReference>